<dbReference type="AlphaFoldDB" id="A0AAD7D2M9"/>
<feature type="compositionally biased region" description="Basic and acidic residues" evidence="1">
    <location>
        <begin position="445"/>
        <end position="457"/>
    </location>
</feature>
<reference evidence="2" key="1">
    <citation type="submission" date="2023-03" db="EMBL/GenBank/DDBJ databases">
        <title>Massive genome expansion in bonnet fungi (Mycena s.s.) driven by repeated elements and novel gene families across ecological guilds.</title>
        <authorList>
            <consortium name="Lawrence Berkeley National Laboratory"/>
            <person name="Harder C.B."/>
            <person name="Miyauchi S."/>
            <person name="Viragh M."/>
            <person name="Kuo A."/>
            <person name="Thoen E."/>
            <person name="Andreopoulos B."/>
            <person name="Lu D."/>
            <person name="Skrede I."/>
            <person name="Drula E."/>
            <person name="Henrissat B."/>
            <person name="Morin E."/>
            <person name="Kohler A."/>
            <person name="Barry K."/>
            <person name="LaButti K."/>
            <person name="Morin E."/>
            <person name="Salamov A."/>
            <person name="Lipzen A."/>
            <person name="Mereny Z."/>
            <person name="Hegedus B."/>
            <person name="Baldrian P."/>
            <person name="Stursova M."/>
            <person name="Weitz H."/>
            <person name="Taylor A."/>
            <person name="Grigoriev I.V."/>
            <person name="Nagy L.G."/>
            <person name="Martin F."/>
            <person name="Kauserud H."/>
        </authorList>
    </citation>
    <scope>NUCLEOTIDE SEQUENCE</scope>
    <source>
        <strain evidence="2">CBHHK067</strain>
    </source>
</reference>
<dbReference type="Gene3D" id="1.20.1280.50">
    <property type="match status" value="1"/>
</dbReference>
<dbReference type="EMBL" id="JARKIE010000148">
    <property type="protein sequence ID" value="KAJ7675497.1"/>
    <property type="molecule type" value="Genomic_DNA"/>
</dbReference>
<proteinExistence type="predicted"/>
<keyword evidence="3" id="KW-1185">Reference proteome</keyword>
<dbReference type="Proteomes" id="UP001221757">
    <property type="component" value="Unassembled WGS sequence"/>
</dbReference>
<protein>
    <recommendedName>
        <fullName evidence="4">F-box domain-containing protein</fullName>
    </recommendedName>
</protein>
<comment type="caution">
    <text evidence="2">The sequence shown here is derived from an EMBL/GenBank/DDBJ whole genome shotgun (WGS) entry which is preliminary data.</text>
</comment>
<organism evidence="2 3">
    <name type="scientific">Mycena rosella</name>
    <name type="common">Pink bonnet</name>
    <name type="synonym">Agaricus rosellus</name>
    <dbReference type="NCBI Taxonomy" id="1033263"/>
    <lineage>
        <taxon>Eukaryota</taxon>
        <taxon>Fungi</taxon>
        <taxon>Dikarya</taxon>
        <taxon>Basidiomycota</taxon>
        <taxon>Agaricomycotina</taxon>
        <taxon>Agaricomycetes</taxon>
        <taxon>Agaricomycetidae</taxon>
        <taxon>Agaricales</taxon>
        <taxon>Marasmiineae</taxon>
        <taxon>Mycenaceae</taxon>
        <taxon>Mycena</taxon>
    </lineage>
</organism>
<sequence>MQHEYDRDGDAIMRDIWLPEIANAIKKLSEDILYEIFMSLAGEPFFNNCDLAVLLSHVCRTWRSVIIRAPLLWKFVTMHSSGSSKDHSATVESFLCRSQDQPITFVLFLRKTLLLPLPVARILHRHAHRVRSLCVRASDFPCLAYYLGHMSSLYFTSLEHLEAVVRPSGGCFTLLSRGASGPDNTNIPVSAPAGLRAAPSRLDIPTLWFKYSSLGRFDAFQIVQTAQSTLQLNQLYFPCLSNMSPSTSTHREINNGPRVPAGIRTSHRGITTLLFEYSSLAPFDILLLVEMAQSTLQNLKLYFPCRSNIPPSTHREVRDGPRIDLPELRSMNLGYHEPLSLVPFLHRVRLRRLESLSIHDFRACPEVDTPPCVAFSKLQIRTLQNPMTLEELLDAVQGSHLRLARPAPPLAVPRGLRAQDPPDIVGLPWRRAPTVETREPGGPGDGHRCCARGAEDP</sequence>
<evidence type="ECO:0000313" key="3">
    <source>
        <dbReference type="Proteomes" id="UP001221757"/>
    </source>
</evidence>
<feature type="region of interest" description="Disordered" evidence="1">
    <location>
        <begin position="434"/>
        <end position="457"/>
    </location>
</feature>
<accession>A0AAD7D2M9</accession>
<evidence type="ECO:0000256" key="1">
    <source>
        <dbReference type="SAM" id="MobiDB-lite"/>
    </source>
</evidence>
<gene>
    <name evidence="2" type="ORF">B0H17DRAFT_1080941</name>
</gene>
<name>A0AAD7D2M9_MYCRO</name>
<evidence type="ECO:0000313" key="2">
    <source>
        <dbReference type="EMBL" id="KAJ7675497.1"/>
    </source>
</evidence>
<evidence type="ECO:0008006" key="4">
    <source>
        <dbReference type="Google" id="ProtNLM"/>
    </source>
</evidence>